<dbReference type="Pfam" id="PF13517">
    <property type="entry name" value="FG-GAP_3"/>
    <property type="match status" value="2"/>
</dbReference>
<dbReference type="InterPro" id="IPR013830">
    <property type="entry name" value="SGNH_hydro"/>
</dbReference>
<reference evidence="4" key="1">
    <citation type="journal article" date="2023" name="Mol. Phylogenet. Evol.">
        <title>Genome-scale phylogeny and comparative genomics of the fungal order Sordariales.</title>
        <authorList>
            <person name="Hensen N."/>
            <person name="Bonometti L."/>
            <person name="Westerberg I."/>
            <person name="Brannstrom I.O."/>
            <person name="Guillou S."/>
            <person name="Cros-Aarteil S."/>
            <person name="Calhoun S."/>
            <person name="Haridas S."/>
            <person name="Kuo A."/>
            <person name="Mondo S."/>
            <person name="Pangilinan J."/>
            <person name="Riley R."/>
            <person name="LaButti K."/>
            <person name="Andreopoulos B."/>
            <person name="Lipzen A."/>
            <person name="Chen C."/>
            <person name="Yan M."/>
            <person name="Daum C."/>
            <person name="Ng V."/>
            <person name="Clum A."/>
            <person name="Steindorff A."/>
            <person name="Ohm R.A."/>
            <person name="Martin F."/>
            <person name="Silar P."/>
            <person name="Natvig D.O."/>
            <person name="Lalanne C."/>
            <person name="Gautier V."/>
            <person name="Ament-Velasquez S.L."/>
            <person name="Kruys A."/>
            <person name="Hutchinson M.I."/>
            <person name="Powell A.J."/>
            <person name="Barry K."/>
            <person name="Miller A.N."/>
            <person name="Grigoriev I.V."/>
            <person name="Debuchy R."/>
            <person name="Gladieux P."/>
            <person name="Hiltunen Thoren M."/>
            <person name="Johannesson H."/>
        </authorList>
    </citation>
    <scope>NUCLEOTIDE SEQUENCE</scope>
    <source>
        <strain evidence="4">CBS 990.96</strain>
    </source>
</reference>
<dbReference type="Proteomes" id="UP001301958">
    <property type="component" value="Unassembled WGS sequence"/>
</dbReference>
<gene>
    <name evidence="4" type="ORF">QBC38DRAFT_25069</name>
</gene>
<organism evidence="4 5">
    <name type="scientific">Podospora fimiseda</name>
    <dbReference type="NCBI Taxonomy" id="252190"/>
    <lineage>
        <taxon>Eukaryota</taxon>
        <taxon>Fungi</taxon>
        <taxon>Dikarya</taxon>
        <taxon>Ascomycota</taxon>
        <taxon>Pezizomycotina</taxon>
        <taxon>Sordariomycetes</taxon>
        <taxon>Sordariomycetidae</taxon>
        <taxon>Sordariales</taxon>
        <taxon>Podosporaceae</taxon>
        <taxon>Podospora</taxon>
    </lineage>
</organism>
<dbReference type="EMBL" id="MU865399">
    <property type="protein sequence ID" value="KAK4224248.1"/>
    <property type="molecule type" value="Genomic_DNA"/>
</dbReference>
<dbReference type="AlphaFoldDB" id="A0AAN7BJ37"/>
<name>A0AAN7BJ37_9PEZI</name>
<dbReference type="PANTHER" id="PTHR30383:SF31">
    <property type="entry name" value="SGNH HYDROLASE-TYPE ESTERASE DOMAIN-CONTAINING PROTEIN-RELATED"/>
    <property type="match status" value="1"/>
</dbReference>
<keyword evidence="1 2" id="KW-0732">Signal</keyword>
<dbReference type="InterPro" id="IPR013517">
    <property type="entry name" value="FG-GAP"/>
</dbReference>
<dbReference type="GO" id="GO:0004622">
    <property type="term" value="F:phosphatidylcholine lysophospholipase activity"/>
    <property type="evidence" value="ECO:0007669"/>
    <property type="project" value="TreeGrafter"/>
</dbReference>
<dbReference type="InterPro" id="IPR028994">
    <property type="entry name" value="Integrin_alpha_N"/>
</dbReference>
<feature type="chain" id="PRO_5042956331" evidence="2">
    <location>
        <begin position="23"/>
        <end position="960"/>
    </location>
</feature>
<evidence type="ECO:0000256" key="2">
    <source>
        <dbReference type="SAM" id="SignalP"/>
    </source>
</evidence>
<accession>A0AAN7BJ37</accession>
<protein>
    <submittedName>
        <fullName evidence="4">CE3 protein</fullName>
    </submittedName>
</protein>
<evidence type="ECO:0000256" key="1">
    <source>
        <dbReference type="ARBA" id="ARBA00022729"/>
    </source>
</evidence>
<evidence type="ECO:0000313" key="4">
    <source>
        <dbReference type="EMBL" id="KAK4224248.1"/>
    </source>
</evidence>
<comment type="caution">
    <text evidence="4">The sequence shown here is derived from an EMBL/GenBank/DDBJ whole genome shotgun (WGS) entry which is preliminary data.</text>
</comment>
<dbReference type="PANTHER" id="PTHR30383">
    <property type="entry name" value="THIOESTERASE 1/PROTEASE 1/LYSOPHOSPHOLIPASE L1"/>
    <property type="match status" value="1"/>
</dbReference>
<reference evidence="4" key="2">
    <citation type="submission" date="2023-05" db="EMBL/GenBank/DDBJ databases">
        <authorList>
            <consortium name="Lawrence Berkeley National Laboratory"/>
            <person name="Steindorff A."/>
            <person name="Hensen N."/>
            <person name="Bonometti L."/>
            <person name="Westerberg I."/>
            <person name="Brannstrom I.O."/>
            <person name="Guillou S."/>
            <person name="Cros-Aarteil S."/>
            <person name="Calhoun S."/>
            <person name="Haridas S."/>
            <person name="Kuo A."/>
            <person name="Mondo S."/>
            <person name="Pangilinan J."/>
            <person name="Riley R."/>
            <person name="Labutti K."/>
            <person name="Andreopoulos B."/>
            <person name="Lipzen A."/>
            <person name="Chen C."/>
            <person name="Yanf M."/>
            <person name="Daum C."/>
            <person name="Ng V."/>
            <person name="Clum A."/>
            <person name="Ohm R."/>
            <person name="Martin F."/>
            <person name="Silar P."/>
            <person name="Natvig D."/>
            <person name="Lalanne C."/>
            <person name="Gautier V."/>
            <person name="Ament-Velasquez S.L."/>
            <person name="Kruys A."/>
            <person name="Hutchinson M.I."/>
            <person name="Powell A.J."/>
            <person name="Barry K."/>
            <person name="Miller A.N."/>
            <person name="Grigoriev I.V."/>
            <person name="Debuchy R."/>
            <person name="Gladieux P."/>
            <person name="Thoren M.H."/>
            <person name="Johannesson H."/>
        </authorList>
    </citation>
    <scope>NUCLEOTIDE SEQUENCE</scope>
    <source>
        <strain evidence="4">CBS 990.96</strain>
    </source>
</reference>
<dbReference type="SUPFAM" id="SSF52266">
    <property type="entry name" value="SGNH hydrolase"/>
    <property type="match status" value="1"/>
</dbReference>
<dbReference type="CDD" id="cd01833">
    <property type="entry name" value="XynB_like"/>
    <property type="match status" value="1"/>
</dbReference>
<proteinExistence type="predicted"/>
<dbReference type="Pfam" id="PF13472">
    <property type="entry name" value="Lipase_GDSL_2"/>
    <property type="match status" value="1"/>
</dbReference>
<feature type="domain" description="SGNH hydrolase-type esterase" evidence="3">
    <location>
        <begin position="124"/>
        <end position="300"/>
    </location>
</feature>
<dbReference type="InterPro" id="IPR036514">
    <property type="entry name" value="SGNH_hydro_sf"/>
</dbReference>
<keyword evidence="5" id="KW-1185">Reference proteome</keyword>
<feature type="signal peptide" evidence="2">
    <location>
        <begin position="1"/>
        <end position="22"/>
    </location>
</feature>
<evidence type="ECO:0000259" key="3">
    <source>
        <dbReference type="Pfam" id="PF13472"/>
    </source>
</evidence>
<dbReference type="SUPFAM" id="SSF69318">
    <property type="entry name" value="Integrin alpha N-terminal domain"/>
    <property type="match status" value="1"/>
</dbReference>
<dbReference type="Gene3D" id="3.40.50.1110">
    <property type="entry name" value="SGNH hydrolase"/>
    <property type="match status" value="1"/>
</dbReference>
<sequence>MRLNTSITLGAASVVLLQGVLADSTLSDPSFIFNAVGSLLSKQQARGGSSDGPSPFEDGFAPDVLQEFAGFDYPGLFIDRQNGISRRRKHRPAAGHNNNQTTIDSKQAITKRAAKDFFLRVMPLGASITQGVGSTDNNGYRKLLRQQLRFKGWKVNMVGSKKNGGMADNDNQGHPGFVITEVHAEFTKSKALMPNLVLINAGTNDCAKRINTNQAGQRLSVLIDDIFSSIPGVTVVVSTLAPHRQNPSCAASVSQQYRDLVTSNKYRDSRIGLADLHSALNVEQHLTADGIHPNNEGYRVFASVWWDAISKLEDRIQSPADTGTDDARVLDPVGQRTCPKVRGVARGPVQSQIGSGKDDGNYVHSRVERGVLEDARVEKFGEAGEETAKRMFFANLVVLNGRFGRGEELDDWVRVRFEGRGQRERAKWYVRQNLGGGKFGKSVEFEVGMECGRGNFYSFGDFNNDGLDDFFCIKENAAISVSLNRGHQISTTEDGARVPIFESIGEVVPQQSGFQGADVRIADIDGDGRADYCLINNEANVLCSRNGGQDDGFFWQGFSTPTGLRGLVFDKRPNIDKAGVFFGDINGDFRSDYLHIGDTGAIETFINSRSTKDNSPGIVPDWREAGLTHPGLPVLGDVRDRIKIGRIFGSGKLDYIYLSETSRHFDVLVWENKGSGGTQRKSDGNFYCDMRGSGLDDYVWISEDGKEAEIFVNIDAPPEWGLDTKIEVNVPGPRVGMHLADWNGDGRCDILVQDKQTGALRLFENQFDPGRNLITFADRGVVTGNLCAEGWGVSIFDRGMRLADIDGDKRPDVLCLEKNGRVTGWLNRLVGLEDIGQVKFSEGWDRANMRFADVEGSGRADLIHLDKYTGEARVFKNNGYRGPGQAGGGSSVSWSGKGVLFSGVDVGANLYFTNQGGLGRADLVRVLPDNQAFTYFNECPGGAGGDDGPIVDPGLLPLSG</sequence>
<dbReference type="InterPro" id="IPR051532">
    <property type="entry name" value="Ester_Hydrolysis_Enzymes"/>
</dbReference>
<evidence type="ECO:0000313" key="5">
    <source>
        <dbReference type="Proteomes" id="UP001301958"/>
    </source>
</evidence>